<accession>A0A8D5JN30</accession>
<evidence type="ECO:0008006" key="4">
    <source>
        <dbReference type="Google" id="ProtNLM"/>
    </source>
</evidence>
<evidence type="ECO:0000313" key="2">
    <source>
        <dbReference type="EMBL" id="BCL59690.1"/>
    </source>
</evidence>
<feature type="signal peptide" evidence="1">
    <location>
        <begin position="1"/>
        <end position="21"/>
    </location>
</feature>
<reference evidence="2" key="1">
    <citation type="submission" date="2020-09" db="EMBL/GenBank/DDBJ databases">
        <title>Desulfogranum mesoprofundum gen. nov., sp. nov., a novel mesophilic, sulfate-reducing chemolithoautotroph isolated from a deep-sea hydrothermal vent chimney in the Suiyo Seamount.</title>
        <authorList>
            <person name="Hashimoto Y."/>
            <person name="Nakagawa S."/>
        </authorList>
    </citation>
    <scope>NUCLEOTIDE SEQUENCE</scope>
    <source>
        <strain evidence="2">KT2</strain>
    </source>
</reference>
<protein>
    <recommendedName>
        <fullName evidence="4">Lipoprotein</fullName>
    </recommendedName>
</protein>
<dbReference type="AlphaFoldDB" id="A0A8D5JN30"/>
<dbReference type="PROSITE" id="PS51257">
    <property type="entry name" value="PROKAR_LIPOPROTEIN"/>
    <property type="match status" value="1"/>
</dbReference>
<name>A0A8D5JN30_9BACT</name>
<gene>
    <name evidence="2" type="ORF">DGMP_03830</name>
</gene>
<evidence type="ECO:0000256" key="1">
    <source>
        <dbReference type="SAM" id="SignalP"/>
    </source>
</evidence>
<keyword evidence="1" id="KW-0732">Signal</keyword>
<dbReference type="EMBL" id="AP024086">
    <property type="protein sequence ID" value="BCL59690.1"/>
    <property type="molecule type" value="Genomic_DNA"/>
</dbReference>
<sequence>MKTISVLIILLATLFILSACGKSGTTQQYTDMTFQQNQYSTENPDYIGK</sequence>
<feature type="chain" id="PRO_5034814089" description="Lipoprotein" evidence="1">
    <location>
        <begin position="22"/>
        <end position="49"/>
    </location>
</feature>
<proteinExistence type="predicted"/>
<evidence type="ECO:0000313" key="3">
    <source>
        <dbReference type="Proteomes" id="UP000826725"/>
    </source>
</evidence>
<keyword evidence="3" id="KW-1185">Reference proteome</keyword>
<dbReference type="KEGG" id="dbk:DGMP_03830"/>
<dbReference type="Proteomes" id="UP000826725">
    <property type="component" value="Chromosome"/>
</dbReference>
<organism evidence="2 3">
    <name type="scientific">Desulfomarina profundi</name>
    <dbReference type="NCBI Taxonomy" id="2772557"/>
    <lineage>
        <taxon>Bacteria</taxon>
        <taxon>Pseudomonadati</taxon>
        <taxon>Thermodesulfobacteriota</taxon>
        <taxon>Desulfobulbia</taxon>
        <taxon>Desulfobulbales</taxon>
        <taxon>Desulfobulbaceae</taxon>
        <taxon>Desulfomarina</taxon>
    </lineage>
</organism>